<evidence type="ECO:0000259" key="1">
    <source>
        <dbReference type="Pfam" id="PF20335"/>
    </source>
</evidence>
<dbReference type="RefSeq" id="WP_156718202.1">
    <property type="nucleotide sequence ID" value="NZ_CACRUN010000012.1"/>
</dbReference>
<proteinExistence type="predicted"/>
<reference evidence="2" key="1">
    <citation type="submission" date="2019-11" db="EMBL/GenBank/DDBJ databases">
        <authorList>
            <person name="Feng L."/>
        </authorList>
    </citation>
    <scope>NUCLEOTIDE SEQUENCE</scope>
    <source>
        <strain evidence="2">VatypicaLFYP47</strain>
    </source>
</reference>
<sequence>MSFSNWIQEKLFDNYEEWHMKSPDYNRNGFNIVGIDNTLKAMHDGYFMYVELYPPHAIDGCTAMKARVGKKQDAVDLFLDIDGKTYRMADVSYPDAVKMMRAFVKKRRVPDCSLCVEVAYLDIDQMRSTFTELATLLLGDAKQAKSFMSKAKLHSMEELEDSWWNLYETLLSTDRAVELSLKIELEDFLYYVQKLIHNKNLSTDENLTGDVSIDTSAFDDSQCIGDWCAYFNSTWKNQKLVGMDIGTDSLVLMVLSNEEFKRAQELAKELLHRIDVAERL</sequence>
<dbReference type="Pfam" id="PF20335">
    <property type="entry name" value="DUF6630"/>
    <property type="match status" value="1"/>
</dbReference>
<feature type="domain" description="DUF6630" evidence="1">
    <location>
        <begin position="131"/>
        <end position="276"/>
    </location>
</feature>
<protein>
    <recommendedName>
        <fullName evidence="1">DUF6630 domain-containing protein</fullName>
    </recommendedName>
</protein>
<dbReference type="InterPro" id="IPR046582">
    <property type="entry name" value="DUF6630"/>
</dbReference>
<name>A0A6N3B5A1_9FIRM</name>
<accession>A0A6N3B5A1</accession>
<dbReference type="EMBL" id="CACRUN010000012">
    <property type="protein sequence ID" value="VYT98343.1"/>
    <property type="molecule type" value="Genomic_DNA"/>
</dbReference>
<gene>
    <name evidence="2" type="ORF">VALFYP47_00173</name>
</gene>
<evidence type="ECO:0000313" key="2">
    <source>
        <dbReference type="EMBL" id="VYT98343.1"/>
    </source>
</evidence>
<organism evidence="2">
    <name type="scientific">Veillonella atypica</name>
    <dbReference type="NCBI Taxonomy" id="39777"/>
    <lineage>
        <taxon>Bacteria</taxon>
        <taxon>Bacillati</taxon>
        <taxon>Bacillota</taxon>
        <taxon>Negativicutes</taxon>
        <taxon>Veillonellales</taxon>
        <taxon>Veillonellaceae</taxon>
        <taxon>Veillonella</taxon>
    </lineage>
</organism>
<dbReference type="AlphaFoldDB" id="A0A6N3B5A1"/>